<dbReference type="CDD" id="cd02209">
    <property type="entry name" value="cupin_XRE_C"/>
    <property type="match status" value="1"/>
</dbReference>
<dbReference type="Gene3D" id="1.10.260.40">
    <property type="entry name" value="lambda repressor-like DNA-binding domains"/>
    <property type="match status" value="1"/>
</dbReference>
<name>A0A6J7CBZ9_9ZZZZ</name>
<dbReference type="Gene3D" id="2.60.120.10">
    <property type="entry name" value="Jelly Rolls"/>
    <property type="match status" value="1"/>
</dbReference>
<evidence type="ECO:0000313" key="4">
    <source>
        <dbReference type="EMBL" id="CAB4772353.1"/>
    </source>
</evidence>
<dbReference type="PANTHER" id="PTHR46797">
    <property type="entry name" value="HTH-TYPE TRANSCRIPTIONAL REGULATOR"/>
    <property type="match status" value="1"/>
</dbReference>
<dbReference type="PANTHER" id="PTHR46797:SF1">
    <property type="entry name" value="METHYLPHOSPHONATE SYNTHASE"/>
    <property type="match status" value="1"/>
</dbReference>
<accession>A0A6J7CBZ9</accession>
<evidence type="ECO:0000313" key="6">
    <source>
        <dbReference type="EMBL" id="CAB4855606.1"/>
    </source>
</evidence>
<dbReference type="SMART" id="SM00530">
    <property type="entry name" value="HTH_XRE"/>
    <property type="match status" value="1"/>
</dbReference>
<evidence type="ECO:0000313" key="7">
    <source>
        <dbReference type="EMBL" id="CAB4892284.1"/>
    </source>
</evidence>
<dbReference type="InterPro" id="IPR013096">
    <property type="entry name" value="Cupin_2"/>
</dbReference>
<dbReference type="EMBL" id="CAFBMF010000018">
    <property type="protein sequence ID" value="CAB4892284.1"/>
    <property type="molecule type" value="Genomic_DNA"/>
</dbReference>
<dbReference type="InterPro" id="IPR014710">
    <property type="entry name" value="RmlC-like_jellyroll"/>
</dbReference>
<keyword evidence="1" id="KW-0238">DNA-binding</keyword>
<dbReference type="InterPro" id="IPR050807">
    <property type="entry name" value="TransReg_Diox_bact_type"/>
</dbReference>
<dbReference type="EMBL" id="CAFBPS010000018">
    <property type="protein sequence ID" value="CAB5023728.1"/>
    <property type="molecule type" value="Genomic_DNA"/>
</dbReference>
<evidence type="ECO:0000256" key="1">
    <source>
        <dbReference type="ARBA" id="ARBA00023125"/>
    </source>
</evidence>
<sequence length="197" mass="21785">MNIKNQQNIEHIHSTTDESTVVRRSVAHNMRKVRLSRGLSLRDLATQTNLSTALLSQIERAVANPTVVALTRIAVALNVSFADLTRSTVIETEVIRAESTDSENPRARMLFAMMQRRRFDISEGKLPAHQSGVSSDHGQQSVEYAYVISGAVTLTLGDDKYELGEHDAIRFSSEISHAYSTGDLPAILLTVVSYDDE</sequence>
<dbReference type="GO" id="GO:0003700">
    <property type="term" value="F:DNA-binding transcription factor activity"/>
    <property type="evidence" value="ECO:0007669"/>
    <property type="project" value="TreeGrafter"/>
</dbReference>
<gene>
    <name evidence="3" type="ORF">UFOPK2658_01521</name>
    <name evidence="4" type="ORF">UFOPK2880_00893</name>
    <name evidence="5" type="ORF">UFOPK3004_00457</name>
    <name evidence="6" type="ORF">UFOPK3304_00089</name>
    <name evidence="7" type="ORF">UFOPK3494_00450</name>
    <name evidence="8" type="ORF">UFOPK4134_00429</name>
</gene>
<dbReference type="CDD" id="cd00093">
    <property type="entry name" value="HTH_XRE"/>
    <property type="match status" value="1"/>
</dbReference>
<dbReference type="EMBL" id="CAFBLJ010000002">
    <property type="protein sequence ID" value="CAB4855606.1"/>
    <property type="molecule type" value="Genomic_DNA"/>
</dbReference>
<reference evidence="6" key="1">
    <citation type="submission" date="2020-05" db="EMBL/GenBank/DDBJ databases">
        <authorList>
            <person name="Chiriac C."/>
            <person name="Salcher M."/>
            <person name="Ghai R."/>
            <person name="Kavagutti S V."/>
        </authorList>
    </citation>
    <scope>NUCLEOTIDE SEQUENCE</scope>
</reference>
<feature type="domain" description="HTH cro/C1-type" evidence="2">
    <location>
        <begin position="30"/>
        <end position="84"/>
    </location>
</feature>
<evidence type="ECO:0000313" key="5">
    <source>
        <dbReference type="EMBL" id="CAB4797497.1"/>
    </source>
</evidence>
<evidence type="ECO:0000313" key="8">
    <source>
        <dbReference type="EMBL" id="CAB5023728.1"/>
    </source>
</evidence>
<dbReference type="EMBL" id="CAEZZP010000048">
    <property type="protein sequence ID" value="CAB4772353.1"/>
    <property type="molecule type" value="Genomic_DNA"/>
</dbReference>
<dbReference type="SUPFAM" id="SSF47413">
    <property type="entry name" value="lambda repressor-like DNA-binding domains"/>
    <property type="match status" value="1"/>
</dbReference>
<dbReference type="InterPro" id="IPR001387">
    <property type="entry name" value="Cro/C1-type_HTH"/>
</dbReference>
<dbReference type="GO" id="GO:0005829">
    <property type="term" value="C:cytosol"/>
    <property type="evidence" value="ECO:0007669"/>
    <property type="project" value="TreeGrafter"/>
</dbReference>
<dbReference type="GO" id="GO:0003677">
    <property type="term" value="F:DNA binding"/>
    <property type="evidence" value="ECO:0007669"/>
    <property type="project" value="UniProtKB-KW"/>
</dbReference>
<dbReference type="EMBL" id="CAEZYH010000085">
    <property type="protein sequence ID" value="CAB4728206.1"/>
    <property type="molecule type" value="Genomic_DNA"/>
</dbReference>
<dbReference type="PROSITE" id="PS50943">
    <property type="entry name" value="HTH_CROC1"/>
    <property type="match status" value="1"/>
</dbReference>
<dbReference type="Pfam" id="PF01381">
    <property type="entry name" value="HTH_3"/>
    <property type="match status" value="1"/>
</dbReference>
<dbReference type="AlphaFoldDB" id="A0A6J7CBZ9"/>
<protein>
    <submittedName>
        <fullName evidence="6">Unannotated protein</fullName>
    </submittedName>
</protein>
<proteinExistence type="predicted"/>
<organism evidence="6">
    <name type="scientific">freshwater metagenome</name>
    <dbReference type="NCBI Taxonomy" id="449393"/>
    <lineage>
        <taxon>unclassified sequences</taxon>
        <taxon>metagenomes</taxon>
        <taxon>ecological metagenomes</taxon>
    </lineage>
</organism>
<dbReference type="EMBL" id="CAFAAL010000025">
    <property type="protein sequence ID" value="CAB4797497.1"/>
    <property type="molecule type" value="Genomic_DNA"/>
</dbReference>
<evidence type="ECO:0000313" key="3">
    <source>
        <dbReference type="EMBL" id="CAB4728206.1"/>
    </source>
</evidence>
<dbReference type="InterPro" id="IPR011051">
    <property type="entry name" value="RmlC_Cupin_sf"/>
</dbReference>
<evidence type="ECO:0000259" key="2">
    <source>
        <dbReference type="PROSITE" id="PS50943"/>
    </source>
</evidence>
<dbReference type="InterPro" id="IPR010982">
    <property type="entry name" value="Lambda_DNA-bd_dom_sf"/>
</dbReference>
<dbReference type="Pfam" id="PF07883">
    <property type="entry name" value="Cupin_2"/>
    <property type="match status" value="1"/>
</dbReference>
<dbReference type="SUPFAM" id="SSF51182">
    <property type="entry name" value="RmlC-like cupins"/>
    <property type="match status" value="1"/>
</dbReference>